<protein>
    <submittedName>
        <fullName evidence="2">Uncharacterized protein</fullName>
    </submittedName>
</protein>
<dbReference type="AlphaFoldDB" id="A0A1F7F6H9"/>
<name>A0A1F7F6H9_UNCRA</name>
<dbReference type="Proteomes" id="UP000179243">
    <property type="component" value="Unassembled WGS sequence"/>
</dbReference>
<dbReference type="EMBL" id="MFYX01000110">
    <property type="protein sequence ID" value="OGK02270.1"/>
    <property type="molecule type" value="Genomic_DNA"/>
</dbReference>
<feature type="chain" id="PRO_5009528432" evidence="1">
    <location>
        <begin position="24"/>
        <end position="257"/>
    </location>
</feature>
<evidence type="ECO:0000313" key="3">
    <source>
        <dbReference type="Proteomes" id="UP000179243"/>
    </source>
</evidence>
<comment type="caution">
    <text evidence="2">The sequence shown here is derived from an EMBL/GenBank/DDBJ whole genome shotgun (WGS) entry which is preliminary data.</text>
</comment>
<sequence>MRSLRIFLFLPLLVFSKTAPWSAGTAATIPAHRVEVGLFQPLCYGLTESVELSTFPLVNVLMPNLGLKKAWPDKGRLLLASEHSITCPTPLLRTLARDGAGGLLPSDAVVPVILTVKNQALVTKEWNNGFSLTGKAGIVLAARFGDMNMPTIDYANIFPRTAVYHSGYIVNAGVDFNGVIRGPFAFLLDADLFLTGLDDGAYAIEHKGLFIWNKSHRFRTCAGYKVIFGEYPFGTQLDVMPFYPLPVPVFDLQWGFR</sequence>
<evidence type="ECO:0000313" key="2">
    <source>
        <dbReference type="EMBL" id="OGK02270.1"/>
    </source>
</evidence>
<feature type="signal peptide" evidence="1">
    <location>
        <begin position="1"/>
        <end position="23"/>
    </location>
</feature>
<reference evidence="2 3" key="1">
    <citation type="journal article" date="2016" name="Nat. Commun.">
        <title>Thousands of microbial genomes shed light on interconnected biogeochemical processes in an aquifer system.</title>
        <authorList>
            <person name="Anantharaman K."/>
            <person name="Brown C.T."/>
            <person name="Hug L.A."/>
            <person name="Sharon I."/>
            <person name="Castelle C.J."/>
            <person name="Probst A.J."/>
            <person name="Thomas B.C."/>
            <person name="Singh A."/>
            <person name="Wilkins M.J."/>
            <person name="Karaoz U."/>
            <person name="Brodie E.L."/>
            <person name="Williams K.H."/>
            <person name="Hubbard S.S."/>
            <person name="Banfield J.F."/>
        </authorList>
    </citation>
    <scope>NUCLEOTIDE SEQUENCE [LARGE SCALE GENOMIC DNA]</scope>
</reference>
<proteinExistence type="predicted"/>
<accession>A0A1F7F6H9</accession>
<evidence type="ECO:0000256" key="1">
    <source>
        <dbReference type="SAM" id="SignalP"/>
    </source>
</evidence>
<organism evidence="2 3">
    <name type="scientific">Candidatus Raymondbacteria bacterium RIFOXYD12_FULL_49_13</name>
    <dbReference type="NCBI Taxonomy" id="1817890"/>
    <lineage>
        <taxon>Bacteria</taxon>
        <taxon>Raymondiibacteriota</taxon>
    </lineage>
</organism>
<gene>
    <name evidence="2" type="ORF">A2519_16465</name>
</gene>
<keyword evidence="1" id="KW-0732">Signal</keyword>